<proteinExistence type="predicted"/>
<dbReference type="AlphaFoldDB" id="A0A367ZRY6"/>
<accession>A0A367ZRY6</accession>
<reference evidence="1 2" key="1">
    <citation type="submission" date="2018-05" db="EMBL/GenBank/DDBJ databases">
        <title>A metagenomic window into the 2 km-deep terrestrial subsurface aquifer revealed taxonomically and functionally diverse microbial community comprising novel uncultured bacterial lineages.</title>
        <authorList>
            <person name="Kadnikov V.V."/>
            <person name="Mardanov A.V."/>
            <person name="Beletsky A.V."/>
            <person name="Banks D."/>
            <person name="Pimenov N.V."/>
            <person name="Frank Y.A."/>
            <person name="Karnachuk O.V."/>
            <person name="Ravin N.V."/>
        </authorList>
    </citation>
    <scope>NUCLEOTIDE SEQUENCE [LARGE SCALE GENOMIC DNA]</scope>
    <source>
        <strain evidence="1">BY5</strain>
    </source>
</reference>
<evidence type="ECO:0000313" key="1">
    <source>
        <dbReference type="EMBL" id="RCK80905.1"/>
    </source>
</evidence>
<evidence type="ECO:0000313" key="2">
    <source>
        <dbReference type="Proteomes" id="UP000252355"/>
    </source>
</evidence>
<comment type="caution">
    <text evidence="1">The sequence shown here is derived from an EMBL/GenBank/DDBJ whole genome shotgun (WGS) entry which is preliminary data.</text>
</comment>
<protein>
    <recommendedName>
        <fullName evidence="3">Asparagine synthetase B</fullName>
    </recommendedName>
</protein>
<organism evidence="1 2">
    <name type="scientific">Candidatus Ozemobacter sibiricus</name>
    <dbReference type="NCBI Taxonomy" id="2268124"/>
    <lineage>
        <taxon>Bacteria</taxon>
        <taxon>Candidatus Ozemobacteria</taxon>
        <taxon>Candidatus Ozemobacterales</taxon>
        <taxon>Candidatus Ozemobacteraceae</taxon>
        <taxon>Candidatus Ozemobacter</taxon>
    </lineage>
</organism>
<sequence>MEPRTRHLPGGQGAAPRLRLGLLVAGLLWSLLASGSGPVGAQGGAPALLVPMDNVQTDHCRAYGLVYRLLEKSTPNIFWLLNYRGGSFLLPDDEGIIDGARQAGVAVERLSADEVGAILALITEENMDVVPLEMAPRIGLYLPSPHSPDVVAGVLRYAGIPFQVIYDDGILRGGLSAFDWIHIHHKDFTGQGHKQAGGDDDRELARQLGFAKTWMMKQRVAQTLREFVEGGGFVFAMCSAAETVDIALAAQGIDIVPSLFDGDAADPQANQKLNYANTFAFTDFTVMTGALSEYSDIDVPGAGRGTTFSLFDFSAQVDPIPCLLNQNHVRTLPGFDGETTSFRRSLIKKSVVILAENNDGVSVRYLMGYLGKGFFSFYGGHTPGRTVEDYRREAPGFRLILNNVLFPSAKVKKRKT</sequence>
<gene>
    <name evidence="1" type="ORF">OZSIB_2793</name>
</gene>
<evidence type="ECO:0008006" key="3">
    <source>
        <dbReference type="Google" id="ProtNLM"/>
    </source>
</evidence>
<name>A0A367ZRY6_9BACT</name>
<dbReference type="Proteomes" id="UP000252355">
    <property type="component" value="Unassembled WGS sequence"/>
</dbReference>
<dbReference type="EMBL" id="QOQW01000004">
    <property type="protein sequence ID" value="RCK80905.1"/>
    <property type="molecule type" value="Genomic_DNA"/>
</dbReference>